<name>A0ABN7WUU9_GIGMA</name>
<gene>
    <name evidence="2" type="ORF">GMARGA_LOCUS35368</name>
</gene>
<accession>A0ABN7WUU9</accession>
<organism evidence="2 3">
    <name type="scientific">Gigaspora margarita</name>
    <dbReference type="NCBI Taxonomy" id="4874"/>
    <lineage>
        <taxon>Eukaryota</taxon>
        <taxon>Fungi</taxon>
        <taxon>Fungi incertae sedis</taxon>
        <taxon>Mucoromycota</taxon>
        <taxon>Glomeromycotina</taxon>
        <taxon>Glomeromycetes</taxon>
        <taxon>Diversisporales</taxon>
        <taxon>Gigasporaceae</taxon>
        <taxon>Gigaspora</taxon>
    </lineage>
</organism>
<evidence type="ECO:0000256" key="1">
    <source>
        <dbReference type="SAM" id="MobiDB-lite"/>
    </source>
</evidence>
<dbReference type="EMBL" id="CAJVQB010065504">
    <property type="protein sequence ID" value="CAG8841321.1"/>
    <property type="molecule type" value="Genomic_DNA"/>
</dbReference>
<protein>
    <submittedName>
        <fullName evidence="2">34244_t:CDS:1</fullName>
    </submittedName>
</protein>
<sequence length="42" mass="5062">IGNDNKKQQNDHKEEKEIFSDDYRKSIGENEEQKDEEQPKKI</sequence>
<feature type="compositionally biased region" description="Basic and acidic residues" evidence="1">
    <location>
        <begin position="1"/>
        <end position="28"/>
    </location>
</feature>
<feature type="region of interest" description="Disordered" evidence="1">
    <location>
        <begin position="1"/>
        <end position="42"/>
    </location>
</feature>
<feature type="non-terminal residue" evidence="2">
    <location>
        <position position="42"/>
    </location>
</feature>
<reference evidence="2 3" key="1">
    <citation type="submission" date="2021-06" db="EMBL/GenBank/DDBJ databases">
        <authorList>
            <person name="Kallberg Y."/>
            <person name="Tangrot J."/>
            <person name="Rosling A."/>
        </authorList>
    </citation>
    <scope>NUCLEOTIDE SEQUENCE [LARGE SCALE GENOMIC DNA]</scope>
    <source>
        <strain evidence="2 3">120-4 pot B 10/14</strain>
    </source>
</reference>
<proteinExistence type="predicted"/>
<feature type="non-terminal residue" evidence="2">
    <location>
        <position position="1"/>
    </location>
</feature>
<evidence type="ECO:0000313" key="2">
    <source>
        <dbReference type="EMBL" id="CAG8841321.1"/>
    </source>
</evidence>
<comment type="caution">
    <text evidence="2">The sequence shown here is derived from an EMBL/GenBank/DDBJ whole genome shotgun (WGS) entry which is preliminary data.</text>
</comment>
<dbReference type="Proteomes" id="UP000789901">
    <property type="component" value="Unassembled WGS sequence"/>
</dbReference>
<evidence type="ECO:0000313" key="3">
    <source>
        <dbReference type="Proteomes" id="UP000789901"/>
    </source>
</evidence>
<keyword evidence="3" id="KW-1185">Reference proteome</keyword>